<evidence type="ECO:0000259" key="3">
    <source>
        <dbReference type="PROSITE" id="PS50893"/>
    </source>
</evidence>
<gene>
    <name evidence="4" type="ORF">OE647_07240</name>
</gene>
<keyword evidence="2 4" id="KW-0067">ATP-binding</keyword>
<dbReference type="GO" id="GO:0005524">
    <property type="term" value="F:ATP binding"/>
    <property type="evidence" value="ECO:0007669"/>
    <property type="project" value="UniProtKB-KW"/>
</dbReference>
<organism evidence="4 5">
    <name type="scientific">Albidovulum sediminicola</name>
    <dbReference type="NCBI Taxonomy" id="2984331"/>
    <lineage>
        <taxon>Bacteria</taxon>
        <taxon>Pseudomonadati</taxon>
        <taxon>Pseudomonadota</taxon>
        <taxon>Alphaproteobacteria</taxon>
        <taxon>Rhodobacterales</taxon>
        <taxon>Paracoccaceae</taxon>
        <taxon>Albidovulum</taxon>
    </lineage>
</organism>
<dbReference type="PANTHER" id="PTHR43514:SF4">
    <property type="entry name" value="ABC TRANSPORTER I FAMILY MEMBER 10"/>
    <property type="match status" value="1"/>
</dbReference>
<dbReference type="PROSITE" id="PS00211">
    <property type="entry name" value="ABC_TRANSPORTER_1"/>
    <property type="match status" value="1"/>
</dbReference>
<protein>
    <submittedName>
        <fullName evidence="4">ATP-binding cassette domain-containing protein</fullName>
    </submittedName>
</protein>
<dbReference type="Proteomes" id="UP001652503">
    <property type="component" value="Unassembled WGS sequence"/>
</dbReference>
<proteinExistence type="predicted"/>
<reference evidence="4 5" key="1">
    <citation type="submission" date="2022-10" db="EMBL/GenBank/DDBJ databases">
        <title>Defluviimonas sp. nov., isolated from ocean surface water.</title>
        <authorList>
            <person name="He W."/>
            <person name="Wang L."/>
            <person name="Zhang D.-F."/>
        </authorList>
    </citation>
    <scope>NUCLEOTIDE SEQUENCE [LARGE SCALE GENOMIC DNA]</scope>
    <source>
        <strain evidence="4 5">WL0075</strain>
    </source>
</reference>
<dbReference type="PROSITE" id="PS50893">
    <property type="entry name" value="ABC_TRANSPORTER_2"/>
    <property type="match status" value="1"/>
</dbReference>
<keyword evidence="1" id="KW-0547">Nucleotide-binding</keyword>
<sequence>MVAPILPLVVDGVVLRRRGRRILGPVSLTIEAGGITVLMGPNGSGKTSLLRAMHGLERLNDGAVRWQAPLDETRARQAFVFQAPIVLRRSVLDNIAYPLVLDGVRRVVARARAAAHAADVGIAGLLDRPAQVLSGGEKQKLALARALMRKPEVLFLDEPCANLDPRATRDIEAILRRAAEAGTKIVMSTHDAGQARRLAAEILFLHEGRVIEAAPADAFFANPQTPEARAHVNGDLLP</sequence>
<accession>A0ABT2Z058</accession>
<evidence type="ECO:0000256" key="2">
    <source>
        <dbReference type="ARBA" id="ARBA00022840"/>
    </source>
</evidence>
<dbReference type="InterPro" id="IPR050334">
    <property type="entry name" value="Molybdenum_import_ModC"/>
</dbReference>
<dbReference type="RefSeq" id="WP_263721047.1">
    <property type="nucleotide sequence ID" value="NZ_JAOWLA010000005.1"/>
</dbReference>
<dbReference type="InterPro" id="IPR003439">
    <property type="entry name" value="ABC_transporter-like_ATP-bd"/>
</dbReference>
<evidence type="ECO:0000313" key="5">
    <source>
        <dbReference type="Proteomes" id="UP001652503"/>
    </source>
</evidence>
<feature type="domain" description="ABC transporter" evidence="3">
    <location>
        <begin position="8"/>
        <end position="232"/>
    </location>
</feature>
<dbReference type="SUPFAM" id="SSF52540">
    <property type="entry name" value="P-loop containing nucleoside triphosphate hydrolases"/>
    <property type="match status" value="1"/>
</dbReference>
<dbReference type="Pfam" id="PF00005">
    <property type="entry name" value="ABC_tran"/>
    <property type="match status" value="1"/>
</dbReference>
<dbReference type="Gene3D" id="3.40.50.300">
    <property type="entry name" value="P-loop containing nucleotide triphosphate hydrolases"/>
    <property type="match status" value="1"/>
</dbReference>
<dbReference type="EMBL" id="JAOWLA010000005">
    <property type="protein sequence ID" value="MCV2864534.1"/>
    <property type="molecule type" value="Genomic_DNA"/>
</dbReference>
<dbReference type="InterPro" id="IPR027417">
    <property type="entry name" value="P-loop_NTPase"/>
</dbReference>
<keyword evidence="5" id="KW-1185">Reference proteome</keyword>
<name>A0ABT2Z058_9RHOB</name>
<evidence type="ECO:0000256" key="1">
    <source>
        <dbReference type="ARBA" id="ARBA00022741"/>
    </source>
</evidence>
<dbReference type="InterPro" id="IPR003593">
    <property type="entry name" value="AAA+_ATPase"/>
</dbReference>
<comment type="caution">
    <text evidence="4">The sequence shown here is derived from an EMBL/GenBank/DDBJ whole genome shotgun (WGS) entry which is preliminary data.</text>
</comment>
<dbReference type="PANTHER" id="PTHR43514">
    <property type="entry name" value="ABC TRANSPORTER I FAMILY MEMBER 10"/>
    <property type="match status" value="1"/>
</dbReference>
<dbReference type="SMART" id="SM00382">
    <property type="entry name" value="AAA"/>
    <property type="match status" value="1"/>
</dbReference>
<dbReference type="InterPro" id="IPR017871">
    <property type="entry name" value="ABC_transporter-like_CS"/>
</dbReference>
<evidence type="ECO:0000313" key="4">
    <source>
        <dbReference type="EMBL" id="MCV2864534.1"/>
    </source>
</evidence>